<proteinExistence type="predicted"/>
<dbReference type="Proteomes" id="UP000242875">
    <property type="component" value="Unassembled WGS sequence"/>
</dbReference>
<dbReference type="Pfam" id="PF06041">
    <property type="entry name" value="DUF924"/>
    <property type="match status" value="1"/>
</dbReference>
<accession>A0A261Y3Z2</accession>
<dbReference type="OrthoDB" id="414698at2759"/>
<evidence type="ECO:0000313" key="1">
    <source>
        <dbReference type="EMBL" id="OZJ05333.1"/>
    </source>
</evidence>
<name>A0A261Y3Z2_9FUNG</name>
<comment type="caution">
    <text evidence="1">The sequence shown here is derived from an EMBL/GenBank/DDBJ whole genome shotgun (WGS) entry which is preliminary data.</text>
</comment>
<dbReference type="AlphaFoldDB" id="A0A261Y3Z2"/>
<dbReference type="Gene3D" id="1.25.40.10">
    <property type="entry name" value="Tetratricopeptide repeat domain"/>
    <property type="match status" value="1"/>
</dbReference>
<gene>
    <name evidence="1" type="ORF">BZG36_01594</name>
</gene>
<keyword evidence="2" id="KW-1185">Reference proteome</keyword>
<evidence type="ECO:0000313" key="2">
    <source>
        <dbReference type="Proteomes" id="UP000242875"/>
    </source>
</evidence>
<sequence length="204" mass="23413">MAPALPQAGLLKCSIYGLWFRGWKPTEPPPDIAAVRRWFVKDEALDNQIREQIRGTIDRDKEGMLSLILLLDQFSRNIHRDSAYPFLKSDPIALRLSKEGIAKRWDLDVHPLESLWFYVPLQPSETLEDQQLGVQKYEASVRHCEKSPTTSLYTDLVKTFHSYSIQHRDVIAEYGRFPHRNAKLGRTSTVKEIEYLNQGGGFGG</sequence>
<dbReference type="Gene3D" id="1.20.58.320">
    <property type="entry name" value="TPR-like"/>
    <property type="match status" value="1"/>
</dbReference>
<evidence type="ECO:0008006" key="3">
    <source>
        <dbReference type="Google" id="ProtNLM"/>
    </source>
</evidence>
<dbReference type="SUPFAM" id="SSF48452">
    <property type="entry name" value="TPR-like"/>
    <property type="match status" value="1"/>
</dbReference>
<reference evidence="1 2" key="1">
    <citation type="journal article" date="2017" name="Mycologia">
        <title>Bifiguratus adelaidae, gen. et sp. nov., a new member of Mucoromycotina in endophytic and soil-dwelling habitats.</title>
        <authorList>
            <person name="Torres-Cruz T.J."/>
            <person name="Billingsley Tobias T.L."/>
            <person name="Almatruk M."/>
            <person name="Hesse C."/>
            <person name="Kuske C.R."/>
            <person name="Desiro A."/>
            <person name="Benucci G.M."/>
            <person name="Bonito G."/>
            <person name="Stajich J.E."/>
            <person name="Dunlap C."/>
            <person name="Arnold A.E."/>
            <person name="Porras-Alfaro A."/>
        </authorList>
    </citation>
    <scope>NUCLEOTIDE SEQUENCE [LARGE SCALE GENOMIC DNA]</scope>
    <source>
        <strain evidence="1 2">AZ0501</strain>
    </source>
</reference>
<dbReference type="InterPro" id="IPR011990">
    <property type="entry name" value="TPR-like_helical_dom_sf"/>
</dbReference>
<protein>
    <recommendedName>
        <fullName evidence="3">DUF924-domain-containing protein</fullName>
    </recommendedName>
</protein>
<dbReference type="InterPro" id="IPR010323">
    <property type="entry name" value="DUF924"/>
</dbReference>
<dbReference type="EMBL" id="MVBO01000017">
    <property type="protein sequence ID" value="OZJ05333.1"/>
    <property type="molecule type" value="Genomic_DNA"/>
</dbReference>
<organism evidence="1 2">
    <name type="scientific">Bifiguratus adelaidae</name>
    <dbReference type="NCBI Taxonomy" id="1938954"/>
    <lineage>
        <taxon>Eukaryota</taxon>
        <taxon>Fungi</taxon>
        <taxon>Fungi incertae sedis</taxon>
        <taxon>Mucoromycota</taxon>
        <taxon>Mucoromycotina</taxon>
        <taxon>Endogonomycetes</taxon>
        <taxon>Endogonales</taxon>
        <taxon>Endogonales incertae sedis</taxon>
        <taxon>Bifiguratus</taxon>
    </lineage>
</organism>